<evidence type="ECO:0000256" key="1">
    <source>
        <dbReference type="SAM" id="Phobius"/>
    </source>
</evidence>
<protein>
    <submittedName>
        <fullName evidence="2">Uncharacterized protein</fullName>
    </submittedName>
</protein>
<keyword evidence="1" id="KW-0812">Transmembrane</keyword>
<proteinExistence type="predicted"/>
<name>A0A2H0RKC0_9BACT</name>
<sequence length="130" mass="15320">MARTITAYFRWHYVEGVRDLVSLWRDLIVFLNHFFSIPLLLRTLFYPWRRMDDKRRNGSFDPSGFFEDMIVSLLMRLVGLWVRLPTIFVGVILLVLMIVLFPVIVLLWLILPLFAIVFIISGLFVAIFGL</sequence>
<dbReference type="EMBL" id="PCYL01000016">
    <property type="protein sequence ID" value="PIR46979.1"/>
    <property type="molecule type" value="Genomic_DNA"/>
</dbReference>
<keyword evidence="1" id="KW-1133">Transmembrane helix</keyword>
<keyword evidence="1" id="KW-0472">Membrane</keyword>
<feature type="transmembrane region" description="Helical" evidence="1">
    <location>
        <begin position="107"/>
        <end position="128"/>
    </location>
</feature>
<feature type="transmembrane region" description="Helical" evidence="1">
    <location>
        <begin position="27"/>
        <end position="46"/>
    </location>
</feature>
<evidence type="ECO:0000313" key="3">
    <source>
        <dbReference type="Proteomes" id="UP000230833"/>
    </source>
</evidence>
<dbReference type="Proteomes" id="UP000230833">
    <property type="component" value="Unassembled WGS sequence"/>
</dbReference>
<dbReference type="AlphaFoldDB" id="A0A2H0RKC0"/>
<organism evidence="2 3">
    <name type="scientific">Candidatus Vogelbacteria bacterium CG10_big_fil_rev_8_21_14_0_10_45_14</name>
    <dbReference type="NCBI Taxonomy" id="1975042"/>
    <lineage>
        <taxon>Bacteria</taxon>
        <taxon>Candidatus Vogeliibacteriota</taxon>
    </lineage>
</organism>
<comment type="caution">
    <text evidence="2">The sequence shown here is derived from an EMBL/GenBank/DDBJ whole genome shotgun (WGS) entry which is preliminary data.</text>
</comment>
<feature type="transmembrane region" description="Helical" evidence="1">
    <location>
        <begin position="80"/>
        <end position="101"/>
    </location>
</feature>
<accession>A0A2H0RKC0</accession>
<gene>
    <name evidence="2" type="ORF">COV07_01430</name>
</gene>
<reference evidence="2 3" key="1">
    <citation type="submission" date="2017-09" db="EMBL/GenBank/DDBJ databases">
        <title>Depth-based differentiation of microbial function through sediment-hosted aquifers and enrichment of novel symbionts in the deep terrestrial subsurface.</title>
        <authorList>
            <person name="Probst A.J."/>
            <person name="Ladd B."/>
            <person name="Jarett J.K."/>
            <person name="Geller-Mcgrath D.E."/>
            <person name="Sieber C.M."/>
            <person name="Emerson J.B."/>
            <person name="Anantharaman K."/>
            <person name="Thomas B.C."/>
            <person name="Malmstrom R."/>
            <person name="Stieglmeier M."/>
            <person name="Klingl A."/>
            <person name="Woyke T."/>
            <person name="Ryan C.M."/>
            <person name="Banfield J.F."/>
        </authorList>
    </citation>
    <scope>NUCLEOTIDE SEQUENCE [LARGE SCALE GENOMIC DNA]</scope>
    <source>
        <strain evidence="2">CG10_big_fil_rev_8_21_14_0_10_45_14</strain>
    </source>
</reference>
<evidence type="ECO:0000313" key="2">
    <source>
        <dbReference type="EMBL" id="PIR46979.1"/>
    </source>
</evidence>